<sequence>MTPSIFFTLALVSCLLVLFLVGRFRSESVALAGMLVLGIASYFGLNLLPNIHNLWDGYSSNAVISLIAVMLVALGLQTAGLMDSVSRWIAKHGRNDELRVTGLLMLVAGIVSAVIQNTAVVALFLPVATVLSRQLKISISRLAMPIAIAAAAGGTMTLVGTAPLILVQDLIPVEHLSIGFLAPFTTGLTILLAAIAIHLLIGQRFLPSRSVLKSLSRGDQYSIRPRLRGVTIDNHSRFVGRKFGSFERIFRVTVAAYLRDGKWIYTPYRHDSIPRSTVIAVFATDEELADLIKEPGINSCKLKPSAFSAGTADFVEMLVPVGSPLAGQRIRNVSIRKNYGVAPLVISSGGKLKQYNLRNQRLREGDMIYGYAAWHNLTRFNKPRELWLLGTAPTPYNREKAPHAIIGLLIAAVGLLLEVPSSLSFSLGVAWMVSAKLFNFKDVIREVNWSTVALLGAMIPIGSAVSFSGSAAYLADMLQHFFYGMHFFEMCLFLSFFALVAGMAMTNVGAATVMIPVAAQVAVAMDLDVNSLALGVAIAVSNTFVLSSSQVNTLVQASGEYRTRDYFTVGVWQTLSYAIIISLALYLGVL</sequence>
<evidence type="ECO:0000256" key="5">
    <source>
        <dbReference type="ARBA" id="ARBA00022989"/>
    </source>
</evidence>
<reference evidence="9 10" key="1">
    <citation type="submission" date="2018-10" db="EMBL/GenBank/DDBJ databases">
        <title>Genomic Encyclopedia of Type Strains, Phase IV (KMG-IV): sequencing the most valuable type-strain genomes for metagenomic binning, comparative biology and taxonomic classification.</title>
        <authorList>
            <person name="Goeker M."/>
        </authorList>
    </citation>
    <scope>NUCLEOTIDE SEQUENCE [LARGE SCALE GENOMIC DNA]</scope>
    <source>
        <strain evidence="9 10">DSM 25080</strain>
    </source>
</reference>
<keyword evidence="5 7" id="KW-1133">Transmembrane helix</keyword>
<evidence type="ECO:0000259" key="8">
    <source>
        <dbReference type="PROSITE" id="PS51202"/>
    </source>
</evidence>
<gene>
    <name evidence="9" type="ORF">DFR27_2126</name>
</gene>
<evidence type="ECO:0000256" key="2">
    <source>
        <dbReference type="ARBA" id="ARBA00022448"/>
    </source>
</evidence>
<evidence type="ECO:0000256" key="4">
    <source>
        <dbReference type="ARBA" id="ARBA00022737"/>
    </source>
</evidence>
<evidence type="ECO:0000256" key="1">
    <source>
        <dbReference type="ARBA" id="ARBA00004141"/>
    </source>
</evidence>
<keyword evidence="2" id="KW-0813">Transport</keyword>
<feature type="transmembrane region" description="Helical" evidence="7">
    <location>
        <begin position="405"/>
        <end position="433"/>
    </location>
</feature>
<dbReference type="EMBL" id="REFJ01000005">
    <property type="protein sequence ID" value="RMA78787.1"/>
    <property type="molecule type" value="Genomic_DNA"/>
</dbReference>
<dbReference type="AlphaFoldDB" id="A0A3M0A2B3"/>
<keyword evidence="4" id="KW-0677">Repeat</keyword>
<protein>
    <submittedName>
        <fullName evidence="9">Di/tricarboxylate transporter</fullName>
    </submittedName>
</protein>
<proteinExistence type="predicted"/>
<keyword evidence="3 7" id="KW-0812">Transmembrane</keyword>
<dbReference type="InterPro" id="IPR004680">
    <property type="entry name" value="Cit_transptr-like_dom"/>
</dbReference>
<dbReference type="PANTHER" id="PTHR43652">
    <property type="entry name" value="BASIC AMINO ACID ANTIPORTER YFCC-RELATED"/>
    <property type="match status" value="1"/>
</dbReference>
<feature type="transmembrane region" description="Helical" evidence="7">
    <location>
        <begin position="178"/>
        <end position="201"/>
    </location>
</feature>
<evidence type="ECO:0000256" key="6">
    <source>
        <dbReference type="ARBA" id="ARBA00023136"/>
    </source>
</evidence>
<keyword evidence="10" id="KW-1185">Reference proteome</keyword>
<feature type="transmembrane region" description="Helical" evidence="7">
    <location>
        <begin position="487"/>
        <end position="519"/>
    </location>
</feature>
<feature type="transmembrane region" description="Helical" evidence="7">
    <location>
        <begin position="453"/>
        <end position="475"/>
    </location>
</feature>
<dbReference type="GO" id="GO:0005886">
    <property type="term" value="C:plasma membrane"/>
    <property type="evidence" value="ECO:0007669"/>
    <property type="project" value="TreeGrafter"/>
</dbReference>
<comment type="subcellular location">
    <subcellularLocation>
        <location evidence="1">Membrane</location>
        <topology evidence="1">Multi-pass membrane protein</topology>
    </subcellularLocation>
</comment>
<dbReference type="PANTHER" id="PTHR43652:SF2">
    <property type="entry name" value="BASIC AMINO ACID ANTIPORTER YFCC-RELATED"/>
    <property type="match status" value="1"/>
</dbReference>
<name>A0A3M0A2B3_9GAMM</name>
<evidence type="ECO:0000256" key="7">
    <source>
        <dbReference type="SAM" id="Phobius"/>
    </source>
</evidence>
<organism evidence="9 10">
    <name type="scientific">Umboniibacter marinipuniceus</name>
    <dbReference type="NCBI Taxonomy" id="569599"/>
    <lineage>
        <taxon>Bacteria</taxon>
        <taxon>Pseudomonadati</taxon>
        <taxon>Pseudomonadota</taxon>
        <taxon>Gammaproteobacteria</taxon>
        <taxon>Cellvibrionales</taxon>
        <taxon>Cellvibrionaceae</taxon>
        <taxon>Umboniibacter</taxon>
    </lineage>
</organism>
<dbReference type="Proteomes" id="UP000267187">
    <property type="component" value="Unassembled WGS sequence"/>
</dbReference>
<evidence type="ECO:0000313" key="10">
    <source>
        <dbReference type="Proteomes" id="UP000267187"/>
    </source>
</evidence>
<dbReference type="SUPFAM" id="SSF116726">
    <property type="entry name" value="TrkA C-terminal domain-like"/>
    <property type="match status" value="2"/>
</dbReference>
<dbReference type="PROSITE" id="PS51202">
    <property type="entry name" value="RCK_C"/>
    <property type="match status" value="1"/>
</dbReference>
<dbReference type="GO" id="GO:0008324">
    <property type="term" value="F:monoatomic cation transmembrane transporter activity"/>
    <property type="evidence" value="ECO:0007669"/>
    <property type="project" value="InterPro"/>
</dbReference>
<feature type="domain" description="RCK C-terminal" evidence="8">
    <location>
        <begin position="302"/>
        <end position="386"/>
    </location>
</feature>
<dbReference type="Pfam" id="PF03600">
    <property type="entry name" value="CitMHS"/>
    <property type="match status" value="1"/>
</dbReference>
<dbReference type="Gene3D" id="3.30.70.1450">
    <property type="entry name" value="Regulator of K+ conductance, C-terminal domain"/>
    <property type="match status" value="1"/>
</dbReference>
<dbReference type="RefSeq" id="WP_121877428.1">
    <property type="nucleotide sequence ID" value="NZ_REFJ01000005.1"/>
</dbReference>
<keyword evidence="6 7" id="KW-0472">Membrane</keyword>
<dbReference type="GO" id="GO:0006813">
    <property type="term" value="P:potassium ion transport"/>
    <property type="evidence" value="ECO:0007669"/>
    <property type="project" value="InterPro"/>
</dbReference>
<dbReference type="OrthoDB" id="9809303at2"/>
<evidence type="ECO:0000256" key="3">
    <source>
        <dbReference type="ARBA" id="ARBA00022692"/>
    </source>
</evidence>
<feature type="transmembrane region" description="Helical" evidence="7">
    <location>
        <begin position="102"/>
        <end position="130"/>
    </location>
</feature>
<dbReference type="InterPro" id="IPR051679">
    <property type="entry name" value="DASS-Related_Transporters"/>
</dbReference>
<feature type="transmembrane region" description="Helical" evidence="7">
    <location>
        <begin position="142"/>
        <end position="166"/>
    </location>
</feature>
<feature type="transmembrane region" description="Helical" evidence="7">
    <location>
        <begin position="60"/>
        <end position="82"/>
    </location>
</feature>
<dbReference type="InterPro" id="IPR036721">
    <property type="entry name" value="RCK_C_sf"/>
</dbReference>
<feature type="transmembrane region" description="Helical" evidence="7">
    <location>
        <begin position="29"/>
        <end position="48"/>
    </location>
</feature>
<comment type="caution">
    <text evidence="9">The sequence shown here is derived from an EMBL/GenBank/DDBJ whole genome shotgun (WGS) entry which is preliminary data.</text>
</comment>
<accession>A0A3M0A2B3</accession>
<evidence type="ECO:0000313" key="9">
    <source>
        <dbReference type="EMBL" id="RMA78787.1"/>
    </source>
</evidence>
<feature type="transmembrane region" description="Helical" evidence="7">
    <location>
        <begin position="567"/>
        <end position="589"/>
    </location>
</feature>
<feature type="transmembrane region" description="Helical" evidence="7">
    <location>
        <begin position="531"/>
        <end position="555"/>
    </location>
</feature>
<dbReference type="InterPro" id="IPR006037">
    <property type="entry name" value="RCK_C"/>
</dbReference>